<feature type="transmembrane region" description="Helical" evidence="1">
    <location>
        <begin position="21"/>
        <end position="47"/>
    </location>
</feature>
<keyword evidence="1" id="KW-1133">Transmembrane helix</keyword>
<keyword evidence="1" id="KW-0812">Transmembrane</keyword>
<evidence type="ECO:0000313" key="4">
    <source>
        <dbReference type="EMBL" id="VDC49965.1"/>
    </source>
</evidence>
<evidence type="ECO:0000313" key="3">
    <source>
        <dbReference type="EMBL" id="QIH72575.1"/>
    </source>
</evidence>
<evidence type="ECO:0000313" key="6">
    <source>
        <dbReference type="Proteomes" id="UP000501325"/>
    </source>
</evidence>
<reference evidence="3 6" key="2">
    <citation type="submission" date="2020-01" db="EMBL/GenBank/DDBJ databases">
        <authorList>
            <person name="Wang S."/>
        </authorList>
    </citation>
    <scope>NUCLEOTIDE SEQUENCE [LARGE SCALE GENOMIC DNA]</scope>
    <source>
        <strain evidence="3 6">D151-2-6</strain>
    </source>
</reference>
<dbReference type="Proteomes" id="UP000289220">
    <property type="component" value="Unassembled WGS sequence"/>
</dbReference>
<proteinExistence type="predicted"/>
<gene>
    <name evidence="4" type="ORF">BREV_BREV_01614</name>
    <name evidence="3" type="ORF">GYM46_06180</name>
</gene>
<feature type="domain" description="TadE-like" evidence="2">
    <location>
        <begin position="18"/>
        <end position="60"/>
    </location>
</feature>
<keyword evidence="1" id="KW-0472">Membrane</keyword>
<evidence type="ECO:0000313" key="5">
    <source>
        <dbReference type="Proteomes" id="UP000289220"/>
    </source>
</evidence>
<dbReference type="EMBL" id="CP048751">
    <property type="protein sequence ID" value="QIH72575.1"/>
    <property type="molecule type" value="Genomic_DNA"/>
</dbReference>
<name>A0A6G7EG41_9CAUL</name>
<accession>A0A6G7EG41</accession>
<dbReference type="Pfam" id="PF07811">
    <property type="entry name" value="TadE"/>
    <property type="match status" value="1"/>
</dbReference>
<evidence type="ECO:0000256" key="1">
    <source>
        <dbReference type="SAM" id="Phobius"/>
    </source>
</evidence>
<evidence type="ECO:0000259" key="2">
    <source>
        <dbReference type="Pfam" id="PF07811"/>
    </source>
</evidence>
<dbReference type="Proteomes" id="UP000501325">
    <property type="component" value="Chromosome"/>
</dbReference>
<protein>
    <submittedName>
        <fullName evidence="3">Pilus assembly protein</fullName>
    </submittedName>
</protein>
<dbReference type="AlphaFoldDB" id="A0A6G7EG41"/>
<keyword evidence="5" id="KW-1185">Reference proteome</keyword>
<sequence length="176" mass="19350">MPHRRRFKAGQARGSREGAAAVEFALVATPFFLLLFSIFQLGLVFMIDAVAENAVLEASRLVRTGEAQTKKFDKIAFKQAVCDQMSVFKSDCADRATIDVRVVTSFSDDIDPPRDKDGVLDLSQMDFKGGVGQDLIIVRLWYKQPMIVPALTQAVSSAGPGQIMISSTTAFRNEPF</sequence>
<dbReference type="InterPro" id="IPR012495">
    <property type="entry name" value="TadE-like_dom"/>
</dbReference>
<organism evidence="4 5">
    <name type="scientific">Brevundimonas mediterranea</name>
    <dbReference type="NCBI Taxonomy" id="74329"/>
    <lineage>
        <taxon>Bacteria</taxon>
        <taxon>Pseudomonadati</taxon>
        <taxon>Pseudomonadota</taxon>
        <taxon>Alphaproteobacteria</taxon>
        <taxon>Caulobacterales</taxon>
        <taxon>Caulobacteraceae</taxon>
        <taxon>Brevundimonas</taxon>
    </lineage>
</organism>
<dbReference type="KEGG" id="bmed:GYM46_06180"/>
<dbReference type="RefSeq" id="WP_035310216.1">
    <property type="nucleotide sequence ID" value="NZ_CP048751.1"/>
</dbReference>
<reference evidence="4 5" key="1">
    <citation type="submission" date="2018-11" db="EMBL/GenBank/DDBJ databases">
        <authorList>
            <person name="Peiro R."/>
            <person name="Begona"/>
            <person name="Cbmso G."/>
            <person name="Lopez M."/>
            <person name="Gonzalez S."/>
            <person name="Sacristan E."/>
            <person name="Castillo E."/>
        </authorList>
    </citation>
    <scope>NUCLEOTIDE SEQUENCE [LARGE SCALE GENOMIC DNA]</scope>
    <source>
        <strain evidence="4">Brev_genome</strain>
    </source>
</reference>
<dbReference type="EMBL" id="UXHF01000027">
    <property type="protein sequence ID" value="VDC49965.1"/>
    <property type="molecule type" value="Genomic_DNA"/>
</dbReference>